<evidence type="ECO:0000313" key="2">
    <source>
        <dbReference type="Proteomes" id="UP000184063"/>
    </source>
</evidence>
<dbReference type="VEuPathDB" id="FungiDB:ASPFODRAFT_557308"/>
<dbReference type="EMBL" id="KV878282">
    <property type="protein sequence ID" value="OJZ79624.1"/>
    <property type="molecule type" value="Genomic_DNA"/>
</dbReference>
<evidence type="ECO:0000313" key="1">
    <source>
        <dbReference type="EMBL" id="OJZ79624.1"/>
    </source>
</evidence>
<reference evidence="2" key="1">
    <citation type="journal article" date="2017" name="Genome Biol.">
        <title>Comparative genomics reveals high biological diversity and specific adaptations in the industrially and medically important fungal genus Aspergillus.</title>
        <authorList>
            <person name="de Vries R.P."/>
            <person name="Riley R."/>
            <person name="Wiebenga A."/>
            <person name="Aguilar-Osorio G."/>
            <person name="Amillis S."/>
            <person name="Uchima C.A."/>
            <person name="Anderluh G."/>
            <person name="Asadollahi M."/>
            <person name="Askin M."/>
            <person name="Barry K."/>
            <person name="Battaglia E."/>
            <person name="Bayram O."/>
            <person name="Benocci T."/>
            <person name="Braus-Stromeyer S.A."/>
            <person name="Caldana C."/>
            <person name="Canovas D."/>
            <person name="Cerqueira G.C."/>
            <person name="Chen F."/>
            <person name="Chen W."/>
            <person name="Choi C."/>
            <person name="Clum A."/>
            <person name="Dos Santos R.A."/>
            <person name="Damasio A.R."/>
            <person name="Diallinas G."/>
            <person name="Emri T."/>
            <person name="Fekete E."/>
            <person name="Flipphi M."/>
            <person name="Freyberg S."/>
            <person name="Gallo A."/>
            <person name="Gournas C."/>
            <person name="Habgood R."/>
            <person name="Hainaut M."/>
            <person name="Harispe M.L."/>
            <person name="Henrissat B."/>
            <person name="Hilden K.S."/>
            <person name="Hope R."/>
            <person name="Hossain A."/>
            <person name="Karabika E."/>
            <person name="Karaffa L."/>
            <person name="Karanyi Z."/>
            <person name="Krasevec N."/>
            <person name="Kuo A."/>
            <person name="Kusch H."/>
            <person name="LaButti K."/>
            <person name="Lagendijk E.L."/>
            <person name="Lapidus A."/>
            <person name="Levasseur A."/>
            <person name="Lindquist E."/>
            <person name="Lipzen A."/>
            <person name="Logrieco A.F."/>
            <person name="MacCabe A."/>
            <person name="Maekelae M.R."/>
            <person name="Malavazi I."/>
            <person name="Melin P."/>
            <person name="Meyer V."/>
            <person name="Mielnichuk N."/>
            <person name="Miskei M."/>
            <person name="Molnar A.P."/>
            <person name="Mule G."/>
            <person name="Ngan C.Y."/>
            <person name="Orejas M."/>
            <person name="Orosz E."/>
            <person name="Ouedraogo J.P."/>
            <person name="Overkamp K.M."/>
            <person name="Park H.-S."/>
            <person name="Perrone G."/>
            <person name="Piumi F."/>
            <person name="Punt P.J."/>
            <person name="Ram A.F."/>
            <person name="Ramon A."/>
            <person name="Rauscher S."/>
            <person name="Record E."/>
            <person name="Riano-Pachon D.M."/>
            <person name="Robert V."/>
            <person name="Roehrig J."/>
            <person name="Ruller R."/>
            <person name="Salamov A."/>
            <person name="Salih N.S."/>
            <person name="Samson R.A."/>
            <person name="Sandor E."/>
            <person name="Sanguinetti M."/>
            <person name="Schuetze T."/>
            <person name="Sepcic K."/>
            <person name="Shelest E."/>
            <person name="Sherlock G."/>
            <person name="Sophianopoulou V."/>
            <person name="Squina F.M."/>
            <person name="Sun H."/>
            <person name="Susca A."/>
            <person name="Todd R.B."/>
            <person name="Tsang A."/>
            <person name="Unkles S.E."/>
            <person name="van de Wiele N."/>
            <person name="van Rossen-Uffink D."/>
            <person name="Oliveira J.V."/>
            <person name="Vesth T.C."/>
            <person name="Visser J."/>
            <person name="Yu J.-H."/>
            <person name="Zhou M."/>
            <person name="Andersen M.R."/>
            <person name="Archer D.B."/>
            <person name="Baker S.E."/>
            <person name="Benoit I."/>
            <person name="Brakhage A.A."/>
            <person name="Braus G.H."/>
            <person name="Fischer R."/>
            <person name="Frisvad J.C."/>
            <person name="Goldman G.H."/>
            <person name="Houbraken J."/>
            <person name="Oakley B."/>
            <person name="Pocsi I."/>
            <person name="Scazzocchio C."/>
            <person name="Seiboth B."/>
            <person name="vanKuyk P.A."/>
            <person name="Wortman J."/>
            <person name="Dyer P.S."/>
            <person name="Grigoriev I.V."/>
        </authorList>
    </citation>
    <scope>NUCLEOTIDE SEQUENCE [LARGE SCALE GENOMIC DNA]</scope>
    <source>
        <strain evidence="2">CBS 106.47</strain>
    </source>
</reference>
<organism evidence="1 2">
    <name type="scientific">Aspergillus luchuensis (strain CBS 106.47)</name>
    <dbReference type="NCBI Taxonomy" id="1137211"/>
    <lineage>
        <taxon>Eukaryota</taxon>
        <taxon>Fungi</taxon>
        <taxon>Dikarya</taxon>
        <taxon>Ascomycota</taxon>
        <taxon>Pezizomycotina</taxon>
        <taxon>Eurotiomycetes</taxon>
        <taxon>Eurotiomycetidae</taxon>
        <taxon>Eurotiales</taxon>
        <taxon>Aspergillaceae</taxon>
        <taxon>Aspergillus</taxon>
        <taxon>Aspergillus subgen. Circumdati</taxon>
    </lineage>
</organism>
<protein>
    <submittedName>
        <fullName evidence="1">Uncharacterized protein</fullName>
    </submittedName>
</protein>
<accession>A0A1M3SYM7</accession>
<gene>
    <name evidence="1" type="ORF">ASPFODRAFT_557308</name>
</gene>
<dbReference type="Proteomes" id="UP000184063">
    <property type="component" value="Unassembled WGS sequence"/>
</dbReference>
<proteinExistence type="predicted"/>
<dbReference type="AlphaFoldDB" id="A0A1M3SYM7"/>
<sequence>MTHLQEEHIARVVWAAHILAYLTRGRSHAQAEKADDAVASDADSDTDIEAAVDNETETGTAEAVTLSASRDSVLRKFLDCICQLLSPCKGWDGVTAAAMRESRDIVYVDVARNDGFGSDCGAFDPATLKYCRMLEGYLACCASTKEPNITADPITDFEAASINYTASRVDYWIAACRRTYASSHKDTDWHPQAWPGPRELL</sequence>
<name>A0A1M3SYM7_ASPLC</name>